<evidence type="ECO:0000313" key="1">
    <source>
        <dbReference type="EMBL" id="KAK0647180.1"/>
    </source>
</evidence>
<proteinExistence type="predicted"/>
<reference evidence="1" key="1">
    <citation type="submission" date="2023-06" db="EMBL/GenBank/DDBJ databases">
        <title>Genome-scale phylogeny and comparative genomics of the fungal order Sordariales.</title>
        <authorList>
            <consortium name="Lawrence Berkeley National Laboratory"/>
            <person name="Hensen N."/>
            <person name="Bonometti L."/>
            <person name="Westerberg I."/>
            <person name="Brannstrom I.O."/>
            <person name="Guillou S."/>
            <person name="Cros-Aarteil S."/>
            <person name="Calhoun S."/>
            <person name="Haridas S."/>
            <person name="Kuo A."/>
            <person name="Mondo S."/>
            <person name="Pangilinan J."/>
            <person name="Riley R."/>
            <person name="Labutti K."/>
            <person name="Andreopoulos B."/>
            <person name="Lipzen A."/>
            <person name="Chen C."/>
            <person name="Yanf M."/>
            <person name="Daum C."/>
            <person name="Ng V."/>
            <person name="Clum A."/>
            <person name="Steindorff A."/>
            <person name="Ohm R."/>
            <person name="Martin F."/>
            <person name="Silar P."/>
            <person name="Natvig D."/>
            <person name="Lalanne C."/>
            <person name="Gautier V."/>
            <person name="Ament-Velasquez S.L."/>
            <person name="Kruys A."/>
            <person name="Hutchinson M.I."/>
            <person name="Powell A.J."/>
            <person name="Barry K."/>
            <person name="Miller A.N."/>
            <person name="Grigoriev I.V."/>
            <person name="Debuchy R."/>
            <person name="Gladieux P."/>
            <person name="Thoren M.H."/>
            <person name="Johannesson H."/>
        </authorList>
    </citation>
    <scope>NUCLEOTIDE SEQUENCE</scope>
    <source>
        <strain evidence="1">SMH2532-1</strain>
    </source>
</reference>
<comment type="caution">
    <text evidence="1">The sequence shown here is derived from an EMBL/GenBank/DDBJ whole genome shotgun (WGS) entry which is preliminary data.</text>
</comment>
<keyword evidence="2" id="KW-1185">Reference proteome</keyword>
<sequence length="108" mass="12347">MVAYFLALLPSSAFCRTARRHQRLLLVHSGATTHRPERDWPSWTLLHIPVSPVSPQPWTSPNVLSLTRDPEVASSDQAVARWVVFDEEAFDHWRGCQRLPWAVHPSPD</sequence>
<dbReference type="AlphaFoldDB" id="A0AA40CQB0"/>
<evidence type="ECO:0000313" key="2">
    <source>
        <dbReference type="Proteomes" id="UP001174936"/>
    </source>
</evidence>
<organism evidence="1 2">
    <name type="scientific">Cercophora newfieldiana</name>
    <dbReference type="NCBI Taxonomy" id="92897"/>
    <lineage>
        <taxon>Eukaryota</taxon>
        <taxon>Fungi</taxon>
        <taxon>Dikarya</taxon>
        <taxon>Ascomycota</taxon>
        <taxon>Pezizomycotina</taxon>
        <taxon>Sordariomycetes</taxon>
        <taxon>Sordariomycetidae</taxon>
        <taxon>Sordariales</taxon>
        <taxon>Lasiosphaeriaceae</taxon>
        <taxon>Cercophora</taxon>
    </lineage>
</organism>
<dbReference type="EMBL" id="JAULSV010000004">
    <property type="protein sequence ID" value="KAK0647180.1"/>
    <property type="molecule type" value="Genomic_DNA"/>
</dbReference>
<name>A0AA40CQB0_9PEZI</name>
<gene>
    <name evidence="1" type="ORF">B0T16DRAFT_414810</name>
</gene>
<protein>
    <submittedName>
        <fullName evidence="1">Uncharacterized protein</fullName>
    </submittedName>
</protein>
<accession>A0AA40CQB0</accession>
<dbReference type="Proteomes" id="UP001174936">
    <property type="component" value="Unassembled WGS sequence"/>
</dbReference>